<reference evidence="2" key="1">
    <citation type="submission" date="2016-10" db="EMBL/GenBank/DDBJ databases">
        <authorList>
            <person name="Varghese N."/>
            <person name="Submissions S."/>
        </authorList>
    </citation>
    <scope>NUCLEOTIDE SEQUENCE [LARGE SCALE GENOMIC DNA]</scope>
    <source>
        <strain evidence="2">DSM 12111</strain>
    </source>
</reference>
<sequence>MSKRQVYLPHELRSGRTVFIVTADYCIGQGPSYGVAEYLITSAREPQPESGTRHPYRMHPKIAAYAHDVTDLFRTRRGATREAARRQACDARQIAQRNAVKATMRRGMSK</sequence>
<gene>
    <name evidence="1" type="ORF">SAMN05421553_3794</name>
</gene>
<protein>
    <submittedName>
        <fullName evidence="1">Uncharacterized protein</fullName>
    </submittedName>
</protein>
<dbReference type="EMBL" id="FNSC01000001">
    <property type="protein sequence ID" value="SED99120.1"/>
    <property type="molecule type" value="Genomic_DNA"/>
</dbReference>
<organism evidence="1 2">
    <name type="scientific">Pseudomonas anguilliseptica</name>
    <dbReference type="NCBI Taxonomy" id="53406"/>
    <lineage>
        <taxon>Bacteria</taxon>
        <taxon>Pseudomonadati</taxon>
        <taxon>Pseudomonadota</taxon>
        <taxon>Gammaproteobacteria</taxon>
        <taxon>Pseudomonadales</taxon>
        <taxon>Pseudomonadaceae</taxon>
        <taxon>Pseudomonas</taxon>
    </lineage>
</organism>
<keyword evidence="2" id="KW-1185">Reference proteome</keyword>
<proteinExistence type="predicted"/>
<accession>A0A1H5F732</accession>
<dbReference type="Proteomes" id="UP000242849">
    <property type="component" value="Unassembled WGS sequence"/>
</dbReference>
<evidence type="ECO:0000313" key="1">
    <source>
        <dbReference type="EMBL" id="SED99120.1"/>
    </source>
</evidence>
<name>A0A1H5F732_PSEAG</name>
<dbReference type="STRING" id="53406.SAMN05421553_3794"/>
<dbReference type="AlphaFoldDB" id="A0A1H5F732"/>
<evidence type="ECO:0000313" key="2">
    <source>
        <dbReference type="Proteomes" id="UP000242849"/>
    </source>
</evidence>